<dbReference type="InterPro" id="IPR027417">
    <property type="entry name" value="P-loop_NTPase"/>
</dbReference>
<dbReference type="GO" id="GO:0016051">
    <property type="term" value="P:carbohydrate biosynthetic process"/>
    <property type="evidence" value="ECO:0007669"/>
    <property type="project" value="InterPro"/>
</dbReference>
<dbReference type="InterPro" id="IPR018011">
    <property type="entry name" value="Carb_sulfotrans_8-10"/>
</dbReference>
<evidence type="ECO:0000256" key="1">
    <source>
        <dbReference type="ARBA" id="ARBA00004323"/>
    </source>
</evidence>
<dbReference type="OrthoDB" id="432792at2759"/>
<keyword evidence="4 9" id="KW-0812">Transmembrane</keyword>
<comment type="caution">
    <text evidence="10">The sequence shown here is derived from an EMBL/GenBank/DDBJ whole genome shotgun (WGS) entry which is preliminary data.</text>
</comment>
<evidence type="ECO:0000256" key="8">
    <source>
        <dbReference type="ARBA" id="ARBA00023180"/>
    </source>
</evidence>
<evidence type="ECO:0000256" key="9">
    <source>
        <dbReference type="RuleBase" id="RU364020"/>
    </source>
</evidence>
<dbReference type="GO" id="GO:0000139">
    <property type="term" value="C:Golgi membrane"/>
    <property type="evidence" value="ECO:0007669"/>
    <property type="project" value="UniProtKB-SubCell"/>
</dbReference>
<dbReference type="Pfam" id="PF03567">
    <property type="entry name" value="Sulfotransfer_2"/>
    <property type="match status" value="1"/>
</dbReference>
<evidence type="ECO:0000256" key="7">
    <source>
        <dbReference type="ARBA" id="ARBA00023136"/>
    </source>
</evidence>
<evidence type="ECO:0000256" key="3">
    <source>
        <dbReference type="ARBA" id="ARBA00022679"/>
    </source>
</evidence>
<keyword evidence="8 9" id="KW-0325">Glycoprotein</keyword>
<dbReference type="PANTHER" id="PTHR12137:SF54">
    <property type="entry name" value="CARBOHYDRATE SULFOTRANSFERASE"/>
    <property type="match status" value="1"/>
</dbReference>
<proteinExistence type="inferred from homology"/>
<sequence>MYLAVKLSMTNKRKEMQPEKRSFLEMKFTCSKMTVGRYIAARRRRLFYIQLIIISTFAYLFLLRFGVFQRKGIRESNFMSENKLGRNIPQGHSFFSEVTRSDELHRPTSNVTVIDGNKNITGHPNNFSRSMDGCPEGWHLEILREAANSQQHTAQLCRSHGNAVNGSWKCAPGWQKLSVDPFCIRSSPSKSVDGISKRRHPKYASVSHNRKLLFVHVPKAGGTSIQTSFLFDDQRERLGGHYLGGHHEITTFDKQFFKSYHKFCMVRHPCSRLISVWAFYSQDLGNAVNKQWANKFMDNETRSSFDAFVEHTLYPGGPVKTDKQVHLQTQIGMLFDEEEQFGLDQVLIFEKWEDSMDQLGKKINANVTILKSTHMNFSRHKTCQETYTSKTWAKMTQIYAMDFCVLGYSTELEKVDVTPPIDLTPDDLTARFYKCVRQTSQGV</sequence>
<keyword evidence="7 9" id="KW-0472">Membrane</keyword>
<keyword evidence="9" id="KW-0735">Signal-anchor</keyword>
<keyword evidence="11" id="KW-1185">Reference proteome</keyword>
<keyword evidence="9" id="KW-0119">Carbohydrate metabolism</keyword>
<feature type="transmembrane region" description="Helical" evidence="9">
    <location>
        <begin position="46"/>
        <end position="67"/>
    </location>
</feature>
<evidence type="ECO:0000256" key="2">
    <source>
        <dbReference type="ARBA" id="ARBA00006339"/>
    </source>
</evidence>
<organism evidence="10 11">
    <name type="scientific">Holothuria leucospilota</name>
    <name type="common">Black long sea cucumber</name>
    <name type="synonym">Mertensiothuria leucospilota</name>
    <dbReference type="NCBI Taxonomy" id="206669"/>
    <lineage>
        <taxon>Eukaryota</taxon>
        <taxon>Metazoa</taxon>
        <taxon>Echinodermata</taxon>
        <taxon>Eleutherozoa</taxon>
        <taxon>Echinozoa</taxon>
        <taxon>Holothuroidea</taxon>
        <taxon>Aspidochirotacea</taxon>
        <taxon>Aspidochirotida</taxon>
        <taxon>Holothuriidae</taxon>
        <taxon>Holothuria</taxon>
    </lineage>
</organism>
<accession>A0A9Q1BVS8</accession>
<evidence type="ECO:0000256" key="5">
    <source>
        <dbReference type="ARBA" id="ARBA00022989"/>
    </source>
</evidence>
<dbReference type="Gene3D" id="3.40.50.300">
    <property type="entry name" value="P-loop containing nucleotide triphosphate hydrolases"/>
    <property type="match status" value="1"/>
</dbReference>
<protein>
    <recommendedName>
        <fullName evidence="9">Carbohydrate sulfotransferase</fullName>
        <ecNumber evidence="9">2.8.2.-</ecNumber>
    </recommendedName>
</protein>
<dbReference type="GO" id="GO:0008146">
    <property type="term" value="F:sulfotransferase activity"/>
    <property type="evidence" value="ECO:0007669"/>
    <property type="project" value="InterPro"/>
</dbReference>
<comment type="subcellular location">
    <subcellularLocation>
        <location evidence="1 9">Golgi apparatus membrane</location>
        <topology evidence="1 9">Single-pass type II membrane protein</topology>
    </subcellularLocation>
</comment>
<keyword evidence="3 9" id="KW-0808">Transferase</keyword>
<keyword evidence="5 9" id="KW-1133">Transmembrane helix</keyword>
<dbReference type="Proteomes" id="UP001152320">
    <property type="component" value="Chromosome 11"/>
</dbReference>
<dbReference type="EMBL" id="JAIZAY010000011">
    <property type="protein sequence ID" value="KAJ8033767.1"/>
    <property type="molecule type" value="Genomic_DNA"/>
</dbReference>
<dbReference type="PANTHER" id="PTHR12137">
    <property type="entry name" value="CARBOHYDRATE SULFOTRANSFERASE"/>
    <property type="match status" value="1"/>
</dbReference>
<keyword evidence="6 9" id="KW-0333">Golgi apparatus</keyword>
<dbReference type="AlphaFoldDB" id="A0A9Q1BVS8"/>
<evidence type="ECO:0000313" key="10">
    <source>
        <dbReference type="EMBL" id="KAJ8033767.1"/>
    </source>
</evidence>
<evidence type="ECO:0000313" key="11">
    <source>
        <dbReference type="Proteomes" id="UP001152320"/>
    </source>
</evidence>
<name>A0A9Q1BVS8_HOLLE</name>
<gene>
    <name evidence="10" type="ORF">HOLleu_24121</name>
</gene>
<dbReference type="InterPro" id="IPR005331">
    <property type="entry name" value="Sulfotransferase"/>
</dbReference>
<dbReference type="EC" id="2.8.2.-" evidence="9"/>
<reference evidence="10" key="1">
    <citation type="submission" date="2021-10" db="EMBL/GenBank/DDBJ databases">
        <title>Tropical sea cucumber genome reveals ecological adaptation and Cuvierian tubules defense mechanism.</title>
        <authorList>
            <person name="Chen T."/>
        </authorList>
    </citation>
    <scope>NUCLEOTIDE SEQUENCE</scope>
    <source>
        <strain evidence="10">Nanhai2018</strain>
        <tissue evidence="10">Muscle</tissue>
    </source>
</reference>
<evidence type="ECO:0000256" key="6">
    <source>
        <dbReference type="ARBA" id="ARBA00023034"/>
    </source>
</evidence>
<evidence type="ECO:0000256" key="4">
    <source>
        <dbReference type="ARBA" id="ARBA00022692"/>
    </source>
</evidence>
<comment type="similarity">
    <text evidence="2 9">Belongs to the sulfotransferase 2 family.</text>
</comment>